<protein>
    <submittedName>
        <fullName evidence="2">Uncharacterized protein</fullName>
    </submittedName>
</protein>
<dbReference type="EMBL" id="LR721787">
    <property type="protein sequence ID" value="VVW76995.1"/>
    <property type="molecule type" value="Genomic_DNA"/>
</dbReference>
<proteinExistence type="predicted"/>
<feature type="region of interest" description="Disordered" evidence="1">
    <location>
        <begin position="1"/>
        <end position="30"/>
    </location>
</feature>
<evidence type="ECO:0000256" key="1">
    <source>
        <dbReference type="SAM" id="MobiDB-lite"/>
    </source>
</evidence>
<gene>
    <name evidence="2" type="ORF">NYM_LOCUS27293</name>
</gene>
<evidence type="ECO:0000313" key="2">
    <source>
        <dbReference type="EMBL" id="VVW76995.1"/>
    </source>
</evidence>
<name>A0A5K1GPA0_9MAGN</name>
<dbReference type="Gramene" id="NC9G0170060.1">
    <property type="protein sequence ID" value="NC9G0170060.1:cds"/>
    <property type="gene ID" value="NC9G0170060"/>
</dbReference>
<sequence>MLHGSKGTDGHFVEVELTRGATEGERQDVHSVADGYVHGSEDVRRKAAPDPAHLVDSYSGFRCHPLSCSRCIAKHACTGNRGASGRAGRVCSMALVVPR</sequence>
<dbReference type="AlphaFoldDB" id="A0A5K1GPA0"/>
<reference evidence="2" key="1">
    <citation type="submission" date="2019-09" db="EMBL/GenBank/DDBJ databases">
        <authorList>
            <person name="Zhang L."/>
        </authorList>
    </citation>
    <scope>NUCLEOTIDE SEQUENCE</scope>
</reference>
<accession>A0A5K1GPA0</accession>
<organism evidence="2">
    <name type="scientific">Nymphaea colorata</name>
    <name type="common">pocket water lily</name>
    <dbReference type="NCBI Taxonomy" id="210225"/>
    <lineage>
        <taxon>Eukaryota</taxon>
        <taxon>Viridiplantae</taxon>
        <taxon>Streptophyta</taxon>
        <taxon>Embryophyta</taxon>
        <taxon>Tracheophyta</taxon>
        <taxon>Spermatophyta</taxon>
        <taxon>Magnoliopsida</taxon>
        <taxon>Nymphaeales</taxon>
        <taxon>Nymphaeaceae</taxon>
        <taxon>Nymphaea</taxon>
    </lineage>
</organism>